<evidence type="ECO:0000256" key="1">
    <source>
        <dbReference type="SAM" id="Phobius"/>
    </source>
</evidence>
<reference evidence="2 3" key="1">
    <citation type="submission" date="2017-01" db="EMBL/GenBank/DDBJ databases">
        <authorList>
            <person name="Varghese N."/>
            <person name="Submissions S."/>
        </authorList>
    </citation>
    <scope>NUCLEOTIDE SEQUENCE [LARGE SCALE GENOMIC DNA]</scope>
    <source>
        <strain evidence="2 3">ATCC 23464</strain>
    </source>
</reference>
<evidence type="ECO:0000313" key="3">
    <source>
        <dbReference type="Proteomes" id="UP000186666"/>
    </source>
</evidence>
<dbReference type="EMBL" id="FTNK01000001">
    <property type="protein sequence ID" value="SIQ34116.1"/>
    <property type="molecule type" value="Genomic_DNA"/>
</dbReference>
<sequence>MSIDPVLGTLAGTLLGMFGAFLTNIHKKRADEKDALRKRTWEKEDRDISELKDMKNIKYEVYNNILMKDGEVIIVTNAGNRLSFDFISYSKEIRPLLFKKYHLLDLDVKDKVKKMDKKIAAMAFNEEATGYDEDDISSDYYRLIEMIENKYEDQKKL</sequence>
<accession>A0ABY1JKE0</accession>
<evidence type="ECO:0000313" key="2">
    <source>
        <dbReference type="EMBL" id="SIQ34116.1"/>
    </source>
</evidence>
<organism evidence="2 3">
    <name type="scientific">Paenibacillus macquariensis</name>
    <dbReference type="NCBI Taxonomy" id="948756"/>
    <lineage>
        <taxon>Bacteria</taxon>
        <taxon>Bacillati</taxon>
        <taxon>Bacillota</taxon>
        <taxon>Bacilli</taxon>
        <taxon>Bacillales</taxon>
        <taxon>Paenibacillaceae</taxon>
        <taxon>Paenibacillus</taxon>
    </lineage>
</organism>
<protein>
    <submittedName>
        <fullName evidence="2">Uncharacterized protein</fullName>
    </submittedName>
</protein>
<feature type="transmembrane region" description="Helical" evidence="1">
    <location>
        <begin position="6"/>
        <end position="25"/>
    </location>
</feature>
<keyword evidence="1" id="KW-1133">Transmembrane helix</keyword>
<name>A0ABY1JKE0_9BACL</name>
<dbReference type="Proteomes" id="UP000186666">
    <property type="component" value="Unassembled WGS sequence"/>
</dbReference>
<dbReference type="RefSeq" id="WP_068589899.1">
    <property type="nucleotide sequence ID" value="NZ_FTNK01000001.1"/>
</dbReference>
<keyword evidence="3" id="KW-1185">Reference proteome</keyword>
<comment type="caution">
    <text evidence="2">The sequence shown here is derived from an EMBL/GenBank/DDBJ whole genome shotgun (WGS) entry which is preliminary data.</text>
</comment>
<keyword evidence="1" id="KW-0812">Transmembrane</keyword>
<keyword evidence="1" id="KW-0472">Membrane</keyword>
<proteinExistence type="predicted"/>
<gene>
    <name evidence="2" type="ORF">SAMN05421578_101297</name>
</gene>